<feature type="transmembrane region" description="Helical" evidence="1">
    <location>
        <begin position="164"/>
        <end position="185"/>
    </location>
</feature>
<feature type="transmembrane region" description="Helical" evidence="1">
    <location>
        <begin position="123"/>
        <end position="144"/>
    </location>
</feature>
<dbReference type="PANTHER" id="PTHR40465:SF1">
    <property type="entry name" value="DUF6534 DOMAIN-CONTAINING PROTEIN"/>
    <property type="match status" value="1"/>
</dbReference>
<dbReference type="Pfam" id="PF20152">
    <property type="entry name" value="DUF6534"/>
    <property type="match status" value="1"/>
</dbReference>
<evidence type="ECO:0000256" key="1">
    <source>
        <dbReference type="SAM" id="Phobius"/>
    </source>
</evidence>
<feature type="transmembrane region" description="Helical" evidence="1">
    <location>
        <begin position="90"/>
        <end position="111"/>
    </location>
</feature>
<keyword evidence="1" id="KW-1133">Transmembrane helix</keyword>
<dbReference type="OrthoDB" id="2953893at2759"/>
<keyword evidence="1" id="KW-0472">Membrane</keyword>
<dbReference type="EMBL" id="JAEVFJ010000057">
    <property type="protein sequence ID" value="KAH8079081.1"/>
    <property type="molecule type" value="Genomic_DNA"/>
</dbReference>
<organism evidence="3 4">
    <name type="scientific">Cristinia sonorae</name>
    <dbReference type="NCBI Taxonomy" id="1940300"/>
    <lineage>
        <taxon>Eukaryota</taxon>
        <taxon>Fungi</taxon>
        <taxon>Dikarya</taxon>
        <taxon>Basidiomycota</taxon>
        <taxon>Agaricomycotina</taxon>
        <taxon>Agaricomycetes</taxon>
        <taxon>Agaricomycetidae</taxon>
        <taxon>Agaricales</taxon>
        <taxon>Pleurotineae</taxon>
        <taxon>Stephanosporaceae</taxon>
        <taxon>Cristinia</taxon>
    </lineage>
</organism>
<dbReference type="PANTHER" id="PTHR40465">
    <property type="entry name" value="CHROMOSOME 1, WHOLE GENOME SHOTGUN SEQUENCE"/>
    <property type="match status" value="1"/>
</dbReference>
<evidence type="ECO:0000313" key="4">
    <source>
        <dbReference type="Proteomes" id="UP000813824"/>
    </source>
</evidence>
<comment type="caution">
    <text evidence="3">The sequence shown here is derived from an EMBL/GenBank/DDBJ whole genome shotgun (WGS) entry which is preliminary data.</text>
</comment>
<evidence type="ECO:0000259" key="2">
    <source>
        <dbReference type="Pfam" id="PF20152"/>
    </source>
</evidence>
<gene>
    <name evidence="3" type="ORF">BXZ70DRAFT_1050981</name>
</gene>
<proteinExistence type="predicted"/>
<accession>A0A8K0UG18</accession>
<protein>
    <recommendedName>
        <fullName evidence="2">DUF6534 domain-containing protein</fullName>
    </recommendedName>
</protein>
<feature type="domain" description="DUF6534" evidence="2">
    <location>
        <begin position="171"/>
        <end position="256"/>
    </location>
</feature>
<dbReference type="Proteomes" id="UP000813824">
    <property type="component" value="Unassembled WGS sequence"/>
</dbReference>
<dbReference type="InterPro" id="IPR045339">
    <property type="entry name" value="DUF6534"/>
</dbReference>
<sequence length="328" mass="36105">MSALPPIPPIIAQLTGPLLLGHFFNWGLFGALTVQTYIYYIAFPNDRRLSKWIVGFTYVIELLQTVLSTRDAFRNFGTGWGNMIELDEVGWLWFSVPVLSSVISCLSQIFYAWRIWILSEQYWISIIVTLLSLAQFGTGIYSGAMAHIIGVFSKVQASLFKTTTVWLGGTALCDIIIAASMMYYLHKSKTGFKQTGALLSKFIRVTVETGLICATFAILDLAFFLAFKNNNYHLAPSIALSKLYSNSLMAVFNARVHIAGGRNGTPVGTYAESNPSFSVSGNRAAFKPTRSGVSVGNPGGITVEISHTREGLDERKLDSIEMSDVSTF</sequence>
<keyword evidence="4" id="KW-1185">Reference proteome</keyword>
<feature type="transmembrane region" description="Helical" evidence="1">
    <location>
        <begin position="205"/>
        <end position="227"/>
    </location>
</feature>
<feature type="transmembrane region" description="Helical" evidence="1">
    <location>
        <begin position="52"/>
        <end position="70"/>
    </location>
</feature>
<reference evidence="3" key="1">
    <citation type="journal article" date="2021" name="New Phytol.">
        <title>Evolutionary innovations through gain and loss of genes in the ectomycorrhizal Boletales.</title>
        <authorList>
            <person name="Wu G."/>
            <person name="Miyauchi S."/>
            <person name="Morin E."/>
            <person name="Kuo A."/>
            <person name="Drula E."/>
            <person name="Varga T."/>
            <person name="Kohler A."/>
            <person name="Feng B."/>
            <person name="Cao Y."/>
            <person name="Lipzen A."/>
            <person name="Daum C."/>
            <person name="Hundley H."/>
            <person name="Pangilinan J."/>
            <person name="Johnson J."/>
            <person name="Barry K."/>
            <person name="LaButti K."/>
            <person name="Ng V."/>
            <person name="Ahrendt S."/>
            <person name="Min B."/>
            <person name="Choi I.G."/>
            <person name="Park H."/>
            <person name="Plett J.M."/>
            <person name="Magnuson J."/>
            <person name="Spatafora J.W."/>
            <person name="Nagy L.G."/>
            <person name="Henrissat B."/>
            <person name="Grigoriev I.V."/>
            <person name="Yang Z.L."/>
            <person name="Xu J."/>
            <person name="Martin F.M."/>
        </authorList>
    </citation>
    <scope>NUCLEOTIDE SEQUENCE</scope>
    <source>
        <strain evidence="3">KKN 215</strain>
    </source>
</reference>
<evidence type="ECO:0000313" key="3">
    <source>
        <dbReference type="EMBL" id="KAH8079081.1"/>
    </source>
</evidence>
<dbReference type="AlphaFoldDB" id="A0A8K0UG18"/>
<name>A0A8K0UG18_9AGAR</name>
<keyword evidence="1" id="KW-0812">Transmembrane</keyword>